<dbReference type="InterPro" id="IPR010994">
    <property type="entry name" value="RuvA_2-like"/>
</dbReference>
<dbReference type="Gene3D" id="3.60.15.10">
    <property type="entry name" value="Ribonuclease Z/Hydroxyacylglutathione hydrolase-like"/>
    <property type="match status" value="1"/>
</dbReference>
<evidence type="ECO:0000259" key="2">
    <source>
        <dbReference type="SMART" id="SM00849"/>
    </source>
</evidence>
<feature type="compositionally biased region" description="Acidic residues" evidence="1">
    <location>
        <begin position="53"/>
        <end position="66"/>
    </location>
</feature>
<dbReference type="InterPro" id="IPR036866">
    <property type="entry name" value="RibonucZ/Hydroxyglut_hydro"/>
</dbReference>
<sequence>MEMKYISILLGSFLLVTAGCSSEQAVDSEERSTEATEVEASSSEEAVQSVETAQEEPTNEDQINEETEPIEDIKVHFIDAGQADATLFEYSEGDEDYAVLFDAGDWNQDDVIHYLNTERIENIDVMMLSHPHADHIGQADRIIEDFSVEEVFMSGEIQTSQTFERVIDAIDYYDVGYEESRAGDIYDVGPLQIEMINPENLDSDENNNSLSARFQYGDDFSVMLTGDVEEATEAQIISRGYTLETDILQLGHHGSDTSSSSIFIDEVDPAVAIYSAGEDNQYGHPHDSVLEALEGRGTEVYGTSVDGTIVVTSDGESYDIETMKEEERTSEDIMSSDNESEHSSNNPDENVEEETQGECIDINAASSEQLQNINQIGVERAEQIEELRPFSSIDDMERISGIGPTRVDEIKAEGLACIGG</sequence>
<feature type="region of interest" description="Disordered" evidence="1">
    <location>
        <begin position="25"/>
        <end position="66"/>
    </location>
</feature>
<dbReference type="PANTHER" id="PTHR30619:SF7">
    <property type="entry name" value="BETA-LACTAMASE DOMAIN PROTEIN"/>
    <property type="match status" value="1"/>
</dbReference>
<keyword evidence="4" id="KW-1185">Reference proteome</keyword>
<dbReference type="Pfam" id="PF00753">
    <property type="entry name" value="Lactamase_B"/>
    <property type="match status" value="1"/>
</dbReference>
<comment type="caution">
    <text evidence="3">The sequence shown here is derived from an EMBL/GenBank/DDBJ whole genome shotgun (WGS) entry which is preliminary data.</text>
</comment>
<feature type="region of interest" description="Disordered" evidence="1">
    <location>
        <begin position="319"/>
        <end position="356"/>
    </location>
</feature>
<feature type="domain" description="Metallo-beta-lactamase" evidence="2">
    <location>
        <begin position="82"/>
        <end position="278"/>
    </location>
</feature>
<dbReference type="PROSITE" id="PS51257">
    <property type="entry name" value="PROKAR_LIPOPROTEIN"/>
    <property type="match status" value="1"/>
</dbReference>
<dbReference type="EMBL" id="RAPK01000010">
    <property type="protein sequence ID" value="RKD71391.1"/>
    <property type="molecule type" value="Genomic_DNA"/>
</dbReference>
<evidence type="ECO:0000256" key="1">
    <source>
        <dbReference type="SAM" id="MobiDB-lite"/>
    </source>
</evidence>
<protein>
    <submittedName>
        <fullName evidence="3">Beta-lactamase superfamily II metal-dependent hydrolase</fullName>
    </submittedName>
</protein>
<feature type="compositionally biased region" description="Basic and acidic residues" evidence="1">
    <location>
        <begin position="321"/>
        <end position="331"/>
    </location>
</feature>
<dbReference type="SUPFAM" id="SSF47781">
    <property type="entry name" value="RuvA domain 2-like"/>
    <property type="match status" value="1"/>
</dbReference>
<dbReference type="InterPro" id="IPR001279">
    <property type="entry name" value="Metallo-B-lactamas"/>
</dbReference>
<evidence type="ECO:0000313" key="3">
    <source>
        <dbReference type="EMBL" id="RKD71391.1"/>
    </source>
</evidence>
<organism evidence="3 4">
    <name type="scientific">Sinobaca qinghaiensis</name>
    <dbReference type="NCBI Taxonomy" id="342944"/>
    <lineage>
        <taxon>Bacteria</taxon>
        <taxon>Bacillati</taxon>
        <taxon>Bacillota</taxon>
        <taxon>Bacilli</taxon>
        <taxon>Bacillales</taxon>
        <taxon>Sporolactobacillaceae</taxon>
        <taxon>Sinobaca</taxon>
    </lineage>
</organism>
<proteinExistence type="predicted"/>
<evidence type="ECO:0000313" key="4">
    <source>
        <dbReference type="Proteomes" id="UP000285120"/>
    </source>
</evidence>
<name>A0A419V0E6_9BACL</name>
<dbReference type="InterPro" id="IPR052159">
    <property type="entry name" value="Competence_DNA_uptake"/>
</dbReference>
<dbReference type="Pfam" id="PF12836">
    <property type="entry name" value="HHH_3"/>
    <property type="match status" value="1"/>
</dbReference>
<dbReference type="Proteomes" id="UP000285120">
    <property type="component" value="Unassembled WGS sequence"/>
</dbReference>
<keyword evidence="3" id="KW-0378">Hydrolase</keyword>
<dbReference type="PANTHER" id="PTHR30619">
    <property type="entry name" value="DNA INTERNALIZATION/COMPETENCE PROTEIN COMEC/REC2"/>
    <property type="match status" value="1"/>
</dbReference>
<dbReference type="InterPro" id="IPR035681">
    <property type="entry name" value="ComA-like_MBL"/>
</dbReference>
<dbReference type="CDD" id="cd07731">
    <property type="entry name" value="ComA-like_MBL-fold"/>
    <property type="match status" value="1"/>
</dbReference>
<dbReference type="GO" id="GO:0016787">
    <property type="term" value="F:hydrolase activity"/>
    <property type="evidence" value="ECO:0007669"/>
    <property type="project" value="UniProtKB-KW"/>
</dbReference>
<feature type="compositionally biased region" description="Low complexity" evidence="1">
    <location>
        <begin position="38"/>
        <end position="52"/>
    </location>
</feature>
<dbReference type="Gene3D" id="1.10.150.320">
    <property type="entry name" value="Photosystem II 12 kDa extrinsic protein"/>
    <property type="match status" value="1"/>
</dbReference>
<reference evidence="3 4" key="1">
    <citation type="submission" date="2018-09" db="EMBL/GenBank/DDBJ databases">
        <title>Genomic Encyclopedia of Archaeal and Bacterial Type Strains, Phase II (KMG-II): from individual species to whole genera.</title>
        <authorList>
            <person name="Goeker M."/>
        </authorList>
    </citation>
    <scope>NUCLEOTIDE SEQUENCE [LARGE SCALE GENOMIC DNA]</scope>
    <source>
        <strain evidence="3 4">DSM 17008</strain>
    </source>
</reference>
<dbReference type="OrthoDB" id="9761531at2"/>
<dbReference type="SMART" id="SM00849">
    <property type="entry name" value="Lactamase_B"/>
    <property type="match status" value="1"/>
</dbReference>
<gene>
    <name evidence="3" type="ORF">ATL39_2788</name>
</gene>
<dbReference type="SUPFAM" id="SSF56281">
    <property type="entry name" value="Metallo-hydrolase/oxidoreductase"/>
    <property type="match status" value="1"/>
</dbReference>
<dbReference type="AlphaFoldDB" id="A0A419V0E6"/>
<accession>A0A419V0E6</accession>